<feature type="compositionally biased region" description="Basic residues" evidence="1">
    <location>
        <begin position="78"/>
        <end position="95"/>
    </location>
</feature>
<evidence type="ECO:0000256" key="1">
    <source>
        <dbReference type="SAM" id="MobiDB-lite"/>
    </source>
</evidence>
<feature type="region of interest" description="Disordered" evidence="1">
    <location>
        <begin position="1"/>
        <end position="121"/>
    </location>
</feature>
<feature type="compositionally biased region" description="Pro residues" evidence="1">
    <location>
        <begin position="54"/>
        <end position="63"/>
    </location>
</feature>
<accession>A0A8D7FBF6</accession>
<gene>
    <name evidence="2" type="ORF">GSMUA_208070.1</name>
</gene>
<reference evidence="2" key="1">
    <citation type="submission" date="2021-03" db="EMBL/GenBank/DDBJ databases">
        <authorList>
            <consortium name="Genoscope - CEA"/>
            <person name="William W."/>
        </authorList>
    </citation>
    <scope>NUCLEOTIDE SEQUENCE</scope>
    <source>
        <strain evidence="2">Doubled-haploid Pahang</strain>
    </source>
</reference>
<sequence>MQRNTGRALSATASLTRRRVETRRGQIRHSSFAHPPARALPPRLLHSRASLPTRPSPSRPPPVSAASDSRGGGPLLLRRLRLGGRDAGRHRRRRGGGQLGSVGAAGAADRADRGGSGAGDDPIVVQGVASSAGDTAEVASDKEIGAVDASVAVPAERRRVSLAVDRRGAAAELACLPRLRLSGRGIHRSPKALTGSRRRV</sequence>
<feature type="compositionally biased region" description="Polar residues" evidence="1">
    <location>
        <begin position="1"/>
        <end position="15"/>
    </location>
</feature>
<dbReference type="EMBL" id="HG996468">
    <property type="protein sequence ID" value="CAG1849221.1"/>
    <property type="molecule type" value="Genomic_DNA"/>
</dbReference>
<protein>
    <submittedName>
        <fullName evidence="2">(wild Malaysian banana) hypothetical protein</fullName>
    </submittedName>
</protein>
<proteinExistence type="predicted"/>
<dbReference type="AlphaFoldDB" id="A0A8D7FBF6"/>
<organism evidence="2">
    <name type="scientific">Musa acuminata subsp. malaccensis</name>
    <name type="common">Wild banana</name>
    <name type="synonym">Musa malaccensis</name>
    <dbReference type="NCBI Taxonomy" id="214687"/>
    <lineage>
        <taxon>Eukaryota</taxon>
        <taxon>Viridiplantae</taxon>
        <taxon>Streptophyta</taxon>
        <taxon>Embryophyta</taxon>
        <taxon>Tracheophyta</taxon>
        <taxon>Spermatophyta</taxon>
        <taxon>Magnoliopsida</taxon>
        <taxon>Liliopsida</taxon>
        <taxon>Zingiberales</taxon>
        <taxon>Musaceae</taxon>
        <taxon>Musa</taxon>
    </lineage>
</organism>
<feature type="compositionally biased region" description="Low complexity" evidence="1">
    <location>
        <begin position="33"/>
        <end position="53"/>
    </location>
</feature>
<name>A0A8D7FBF6_MUSAM</name>
<evidence type="ECO:0000313" key="2">
    <source>
        <dbReference type="EMBL" id="CAG1849221.1"/>
    </source>
</evidence>